<organism evidence="2 3">
    <name type="scientific">Salinimicrobium oceani</name>
    <dbReference type="NCBI Taxonomy" id="2722702"/>
    <lineage>
        <taxon>Bacteria</taxon>
        <taxon>Pseudomonadati</taxon>
        <taxon>Bacteroidota</taxon>
        <taxon>Flavobacteriia</taxon>
        <taxon>Flavobacteriales</taxon>
        <taxon>Flavobacteriaceae</taxon>
        <taxon>Salinimicrobium</taxon>
    </lineage>
</organism>
<feature type="chain" id="PRO_5045146133" description="Lipoprotein" evidence="1">
    <location>
        <begin position="25"/>
        <end position="182"/>
    </location>
</feature>
<dbReference type="PROSITE" id="PS51257">
    <property type="entry name" value="PROKAR_LIPOPROTEIN"/>
    <property type="match status" value="1"/>
</dbReference>
<keyword evidence="3" id="KW-1185">Reference proteome</keyword>
<dbReference type="Proteomes" id="UP000703674">
    <property type="component" value="Unassembled WGS sequence"/>
</dbReference>
<proteinExistence type="predicted"/>
<feature type="signal peptide" evidence="1">
    <location>
        <begin position="1"/>
        <end position="24"/>
    </location>
</feature>
<sequence>MEKFYSILLLPLSFLLLSSCSVDAMQDKLMLEGEHGFDFRESRAAWKELKRQNGDSYLYSILEQSWTGVGSETTIEVEKGKVKRRYFIAFVISEVDGSKEITDRYEETTKKEIGKHSLGAPPYTIDDLYHTCISKYLTVDHDANEVFFETTEEGLMILCGFVPIGCQDDCYRGIRISHFEWK</sequence>
<reference evidence="2 3" key="1">
    <citation type="submission" date="2020-03" db="EMBL/GenBank/DDBJ databases">
        <title>Salinimicrobium sp. nov, isolated from SCS.</title>
        <authorList>
            <person name="Cao W.R."/>
        </authorList>
    </citation>
    <scope>NUCLEOTIDE SEQUENCE [LARGE SCALE GENOMIC DNA]</scope>
    <source>
        <strain evidence="3">J15B91</strain>
    </source>
</reference>
<gene>
    <name evidence="2" type="ORF">HC175_11225</name>
</gene>
<name>A0ABX1D3I8_9FLAO</name>
<keyword evidence="1" id="KW-0732">Signal</keyword>
<comment type="caution">
    <text evidence="2">The sequence shown here is derived from an EMBL/GenBank/DDBJ whole genome shotgun (WGS) entry which is preliminary data.</text>
</comment>
<evidence type="ECO:0000313" key="3">
    <source>
        <dbReference type="Proteomes" id="UP000703674"/>
    </source>
</evidence>
<evidence type="ECO:0000256" key="1">
    <source>
        <dbReference type="SAM" id="SignalP"/>
    </source>
</evidence>
<accession>A0ABX1D3I8</accession>
<protein>
    <recommendedName>
        <fullName evidence="4">Lipoprotein</fullName>
    </recommendedName>
</protein>
<evidence type="ECO:0008006" key="4">
    <source>
        <dbReference type="Google" id="ProtNLM"/>
    </source>
</evidence>
<dbReference type="RefSeq" id="WP_168138584.1">
    <property type="nucleotide sequence ID" value="NZ_JAAVJR010000005.1"/>
</dbReference>
<dbReference type="EMBL" id="JAAVJR010000005">
    <property type="protein sequence ID" value="NJW53491.1"/>
    <property type="molecule type" value="Genomic_DNA"/>
</dbReference>
<evidence type="ECO:0000313" key="2">
    <source>
        <dbReference type="EMBL" id="NJW53491.1"/>
    </source>
</evidence>